<evidence type="ECO:0000313" key="2">
    <source>
        <dbReference type="EMBL" id="MBI8989785.1"/>
    </source>
</evidence>
<evidence type="ECO:0008006" key="4">
    <source>
        <dbReference type="Google" id="ProtNLM"/>
    </source>
</evidence>
<feature type="transmembrane region" description="Helical" evidence="1">
    <location>
        <begin position="89"/>
        <end position="112"/>
    </location>
</feature>
<gene>
    <name evidence="2" type="ORF">JDV75_08435</name>
</gene>
<dbReference type="RefSeq" id="WP_198738815.1">
    <property type="nucleotide sequence ID" value="NZ_JAEIOS010000013.1"/>
</dbReference>
<keyword evidence="1" id="KW-1133">Transmembrane helix</keyword>
<keyword evidence="1" id="KW-0472">Membrane</keyword>
<evidence type="ECO:0000256" key="1">
    <source>
        <dbReference type="SAM" id="Phobius"/>
    </source>
</evidence>
<feature type="transmembrane region" description="Helical" evidence="1">
    <location>
        <begin position="34"/>
        <end position="56"/>
    </location>
</feature>
<name>A0A934I1Z8_9CORY</name>
<keyword evidence="1" id="KW-0812">Transmembrane</keyword>
<accession>A0A934I1Z8</accession>
<organism evidence="2 3">
    <name type="scientific">Corynebacterium meridianum</name>
    <dbReference type="NCBI Taxonomy" id="2765363"/>
    <lineage>
        <taxon>Bacteria</taxon>
        <taxon>Bacillati</taxon>
        <taxon>Actinomycetota</taxon>
        <taxon>Actinomycetes</taxon>
        <taxon>Mycobacteriales</taxon>
        <taxon>Corynebacteriaceae</taxon>
        <taxon>Corynebacterium</taxon>
    </lineage>
</organism>
<evidence type="ECO:0000313" key="3">
    <source>
        <dbReference type="Proteomes" id="UP000645966"/>
    </source>
</evidence>
<proteinExistence type="predicted"/>
<protein>
    <recommendedName>
        <fullName evidence="4">Pentapeptide repeat-containing protein</fullName>
    </recommendedName>
</protein>
<keyword evidence="3" id="KW-1185">Reference proteome</keyword>
<dbReference type="Proteomes" id="UP000645966">
    <property type="component" value="Unassembled WGS sequence"/>
</dbReference>
<sequence>MTDSTPDGLNENAQKTLAKAWRTVVSLLTCRKPLLVTVIINVIFGAGVLLFALFIWKSFLGISGDKSCFTTPLLSGLCTSISPSTDKDILATLVSAVLPTVAGAAGIVYLTIAYRKRQQEERAEESGEIAKLEDKFINSVELLSRDTAMDHIAGLNSLASIADKRPELFNQRVVDTICSFIRASCLRVPAEEEMPQKEGEEIVQKEDTKIARKVIEISQTAAIGIIRNHTVKNENRDTGLKNSWSNCNFYLQQSEFFCPLHLKGCKFEAGFEVWGSTFHRAIYASNTHFKDLNINGCHFAGPRVIIDGAEFKTLEMNGEVLIDCDFYIEKACVTTSHVGTDKRFRSAAVKFNDSSRKYATPIFIHKKILTGDESAPERKISAYKIGNIVAAPVDPWNNDEAIWSPEPRHVEKDHYITFRTMPIPGIKSGTHPISPISIEKLE</sequence>
<comment type="caution">
    <text evidence="2">The sequence shown here is derived from an EMBL/GenBank/DDBJ whole genome shotgun (WGS) entry which is preliminary data.</text>
</comment>
<dbReference type="AlphaFoldDB" id="A0A934I1Z8"/>
<dbReference type="EMBL" id="JAEIOS010000013">
    <property type="protein sequence ID" value="MBI8989785.1"/>
    <property type="molecule type" value="Genomic_DNA"/>
</dbReference>
<reference evidence="2" key="1">
    <citation type="submission" date="2020-12" db="EMBL/GenBank/DDBJ databases">
        <title>Genome public.</title>
        <authorList>
            <person name="Sun Q."/>
        </authorList>
    </citation>
    <scope>NUCLEOTIDE SEQUENCE</scope>
    <source>
        <strain evidence="2">CCM 8863</strain>
    </source>
</reference>